<comment type="caution">
    <text evidence="2">The sequence shown here is derived from an EMBL/GenBank/DDBJ whole genome shotgun (WGS) entry which is preliminary data.</text>
</comment>
<organism evidence="2 3">
    <name type="scientific">Litorisediminicola beolgyonensis</name>
    <dbReference type="NCBI Taxonomy" id="1173614"/>
    <lineage>
        <taxon>Bacteria</taxon>
        <taxon>Pseudomonadati</taxon>
        <taxon>Pseudomonadota</taxon>
        <taxon>Alphaproteobacteria</taxon>
        <taxon>Rhodobacterales</taxon>
        <taxon>Paracoccaceae</taxon>
        <taxon>Litorisediminicola</taxon>
    </lineage>
</organism>
<dbReference type="Proteomes" id="UP001597135">
    <property type="component" value="Unassembled WGS sequence"/>
</dbReference>
<gene>
    <name evidence="2" type="ORF">ACFQ4E_07830</name>
</gene>
<feature type="signal peptide" evidence="1">
    <location>
        <begin position="1"/>
        <end position="17"/>
    </location>
</feature>
<reference evidence="3" key="1">
    <citation type="journal article" date="2019" name="Int. J. Syst. Evol. Microbiol.">
        <title>The Global Catalogue of Microorganisms (GCM) 10K type strain sequencing project: providing services to taxonomists for standard genome sequencing and annotation.</title>
        <authorList>
            <consortium name="The Broad Institute Genomics Platform"/>
            <consortium name="The Broad Institute Genome Sequencing Center for Infectious Disease"/>
            <person name="Wu L."/>
            <person name="Ma J."/>
        </authorList>
    </citation>
    <scope>NUCLEOTIDE SEQUENCE [LARGE SCALE GENOMIC DNA]</scope>
    <source>
        <strain evidence="3">CCUG 62953</strain>
    </source>
</reference>
<evidence type="ECO:0000313" key="3">
    <source>
        <dbReference type="Proteomes" id="UP001597135"/>
    </source>
</evidence>
<evidence type="ECO:0000313" key="2">
    <source>
        <dbReference type="EMBL" id="MFD1342323.1"/>
    </source>
</evidence>
<dbReference type="PROSITE" id="PS51257">
    <property type="entry name" value="PROKAR_LIPOPROTEIN"/>
    <property type="match status" value="1"/>
</dbReference>
<dbReference type="RefSeq" id="WP_386802383.1">
    <property type="nucleotide sequence ID" value="NZ_JBHTMU010000010.1"/>
</dbReference>
<accession>A0ABW3ZH98</accession>
<feature type="chain" id="PRO_5046715201" description="Lipoprotein" evidence="1">
    <location>
        <begin position="18"/>
        <end position="52"/>
    </location>
</feature>
<protein>
    <recommendedName>
        <fullName evidence="4">Lipoprotein</fullName>
    </recommendedName>
</protein>
<keyword evidence="3" id="KW-1185">Reference proteome</keyword>
<keyword evidence="1" id="KW-0732">Signal</keyword>
<sequence length="52" mass="5327">MRTILMVVALFVPFGLAGCAGTAPTTYPISGESCSPADPVQDLDATDCVQPV</sequence>
<proteinExistence type="predicted"/>
<name>A0ABW3ZH98_9RHOB</name>
<dbReference type="EMBL" id="JBHTMU010000010">
    <property type="protein sequence ID" value="MFD1342323.1"/>
    <property type="molecule type" value="Genomic_DNA"/>
</dbReference>
<evidence type="ECO:0000256" key="1">
    <source>
        <dbReference type="SAM" id="SignalP"/>
    </source>
</evidence>
<evidence type="ECO:0008006" key="4">
    <source>
        <dbReference type="Google" id="ProtNLM"/>
    </source>
</evidence>